<gene>
    <name evidence="1" type="ORF">G4L40_01055</name>
</gene>
<comment type="caution">
    <text evidence="1">The sequence shown here is derived from an EMBL/GenBank/DDBJ whole genome shotgun (WGS) entry which is preliminary data.</text>
</comment>
<protein>
    <submittedName>
        <fullName evidence="1">Uncharacterized protein</fullName>
    </submittedName>
</protein>
<evidence type="ECO:0000313" key="2">
    <source>
        <dbReference type="Proteomes" id="UP000761423"/>
    </source>
</evidence>
<reference evidence="1 2" key="1">
    <citation type="submission" date="2020-02" db="EMBL/GenBank/DDBJ databases">
        <authorList>
            <person name="Chen W.-M."/>
        </authorList>
    </citation>
    <scope>NUCLEOTIDE SEQUENCE [LARGE SCALE GENOMIC DNA]</scope>
    <source>
        <strain evidence="1 2">TWA-26</strain>
    </source>
</reference>
<proteinExistence type="predicted"/>
<dbReference type="Proteomes" id="UP000761423">
    <property type="component" value="Unassembled WGS sequence"/>
</dbReference>
<sequence length="70" mass="7963">MRKTLNILFSGVSSEFSTENSLISDDVMEIINNPQDKKKLDDAVEYLLNHKSEKTYDLELSNQKITISLG</sequence>
<name>A0ABX0IBP6_9FLAO</name>
<accession>A0ABX0IBP6</accession>
<dbReference type="RefSeq" id="WP_166235160.1">
    <property type="nucleotide sequence ID" value="NZ_JAAJBV010000001.1"/>
</dbReference>
<dbReference type="EMBL" id="JAAJBV010000001">
    <property type="protein sequence ID" value="NHM03284.1"/>
    <property type="molecule type" value="Genomic_DNA"/>
</dbReference>
<keyword evidence="2" id="KW-1185">Reference proteome</keyword>
<evidence type="ECO:0000313" key="1">
    <source>
        <dbReference type="EMBL" id="NHM03284.1"/>
    </source>
</evidence>
<organism evidence="1 2">
    <name type="scientific">Flavobacterium celericrescens</name>
    <dbReference type="NCBI Taxonomy" id="2709780"/>
    <lineage>
        <taxon>Bacteria</taxon>
        <taxon>Pseudomonadati</taxon>
        <taxon>Bacteroidota</taxon>
        <taxon>Flavobacteriia</taxon>
        <taxon>Flavobacteriales</taxon>
        <taxon>Flavobacteriaceae</taxon>
        <taxon>Flavobacterium</taxon>
    </lineage>
</organism>